<keyword evidence="4" id="KW-1185">Reference proteome</keyword>
<feature type="domain" description="GFO/IDH/MocA-like oxidoreductase" evidence="2">
    <location>
        <begin position="241"/>
        <end position="290"/>
    </location>
</feature>
<dbReference type="InterPro" id="IPR006311">
    <property type="entry name" value="TAT_signal"/>
</dbReference>
<dbReference type="GO" id="GO:0000166">
    <property type="term" value="F:nucleotide binding"/>
    <property type="evidence" value="ECO:0007669"/>
    <property type="project" value="InterPro"/>
</dbReference>
<evidence type="ECO:0000313" key="3">
    <source>
        <dbReference type="EMBL" id="TLD72609.1"/>
    </source>
</evidence>
<dbReference type="InterPro" id="IPR055170">
    <property type="entry name" value="GFO_IDH_MocA-like_dom"/>
</dbReference>
<accession>A0A5R8KLJ5</accession>
<dbReference type="InterPro" id="IPR036291">
    <property type="entry name" value="NAD(P)-bd_dom_sf"/>
</dbReference>
<dbReference type="AlphaFoldDB" id="A0A5R8KLJ5"/>
<dbReference type="RefSeq" id="WP_138084232.1">
    <property type="nucleotide sequence ID" value="NZ_VAUV01000001.1"/>
</dbReference>
<name>A0A5R8KLJ5_9BACT</name>
<dbReference type="Gene3D" id="3.30.360.10">
    <property type="entry name" value="Dihydrodipicolinate Reductase, domain 2"/>
    <property type="match status" value="1"/>
</dbReference>
<dbReference type="EMBL" id="VAUV01000001">
    <property type="protein sequence ID" value="TLD72609.1"/>
    <property type="molecule type" value="Genomic_DNA"/>
</dbReference>
<dbReference type="PANTHER" id="PTHR43818:SF5">
    <property type="entry name" value="OXIDOREDUCTASE FAMILY PROTEIN"/>
    <property type="match status" value="1"/>
</dbReference>
<dbReference type="Gene3D" id="3.40.50.720">
    <property type="entry name" value="NAD(P)-binding Rossmann-like Domain"/>
    <property type="match status" value="1"/>
</dbReference>
<proteinExistence type="predicted"/>
<dbReference type="PANTHER" id="PTHR43818">
    <property type="entry name" value="BCDNA.GH03377"/>
    <property type="match status" value="1"/>
</dbReference>
<sequence length="450" mass="50338">MQNTIPTRRRFLQSTAAALSAPLILPGRVWSQESAPSKRITLGFIGMGKMNGGHLKNFVNRDDCQVLAVCDVDTTRRENAKSIVEKTYADKKNAEYKGCAAYNDFRELLDRKDIDAVVIATPDHWHAFIAIAAVNAGKDVYCEKPLTYNIHEAVTLTEAVRKTDRVFQTGSQQRSSKEFRVAAELVRNGIIGELKTITTSFGDPAPPYNKPAEEMEPGLDWDRWCGPGPLVNYNTFLCPRGVHDNFPNWRMTREFGGGMITDWGAHHIDIAQWGLGVDGGGPVEVRAPEKWETAKRGAQLVYANGVVLTHAEGKGCSFFGSEGEVHVNRGKFELIRGGKTIHKFWDKEVDKGTSLDREVILTERELLADAKVKLYNSKGHHQDWIDSIHSRQRPICDVAIGASSVIACHLMNFAYYYGANMKWNPETHTIVSGGDAKWLTRESYRGEWKV</sequence>
<evidence type="ECO:0000259" key="2">
    <source>
        <dbReference type="Pfam" id="PF22725"/>
    </source>
</evidence>
<dbReference type="OrthoDB" id="9767999at2"/>
<evidence type="ECO:0000259" key="1">
    <source>
        <dbReference type="Pfam" id="PF01408"/>
    </source>
</evidence>
<protein>
    <submittedName>
        <fullName evidence="3">Gfo/Idh/MocA family oxidoreductase</fullName>
    </submittedName>
</protein>
<dbReference type="InterPro" id="IPR050463">
    <property type="entry name" value="Gfo/Idh/MocA_oxidrdct_glycsds"/>
</dbReference>
<comment type="caution">
    <text evidence="3">The sequence shown here is derived from an EMBL/GenBank/DDBJ whole genome shotgun (WGS) entry which is preliminary data.</text>
</comment>
<feature type="domain" description="Gfo/Idh/MocA-like oxidoreductase N-terminal" evidence="1">
    <location>
        <begin position="41"/>
        <end position="170"/>
    </location>
</feature>
<organism evidence="3 4">
    <name type="scientific">Phragmitibacter flavus</name>
    <dbReference type="NCBI Taxonomy" id="2576071"/>
    <lineage>
        <taxon>Bacteria</taxon>
        <taxon>Pseudomonadati</taxon>
        <taxon>Verrucomicrobiota</taxon>
        <taxon>Verrucomicrobiia</taxon>
        <taxon>Verrucomicrobiales</taxon>
        <taxon>Verrucomicrobiaceae</taxon>
        <taxon>Phragmitibacter</taxon>
    </lineage>
</organism>
<dbReference type="SUPFAM" id="SSF55347">
    <property type="entry name" value="Glyceraldehyde-3-phosphate dehydrogenase-like, C-terminal domain"/>
    <property type="match status" value="1"/>
</dbReference>
<dbReference type="PROSITE" id="PS51318">
    <property type="entry name" value="TAT"/>
    <property type="match status" value="1"/>
</dbReference>
<dbReference type="SUPFAM" id="SSF51735">
    <property type="entry name" value="NAD(P)-binding Rossmann-fold domains"/>
    <property type="match status" value="1"/>
</dbReference>
<dbReference type="InterPro" id="IPR000683">
    <property type="entry name" value="Gfo/Idh/MocA-like_OxRdtase_N"/>
</dbReference>
<dbReference type="Proteomes" id="UP000306196">
    <property type="component" value="Unassembled WGS sequence"/>
</dbReference>
<dbReference type="Pfam" id="PF22725">
    <property type="entry name" value="GFO_IDH_MocA_C3"/>
    <property type="match status" value="1"/>
</dbReference>
<dbReference type="Pfam" id="PF01408">
    <property type="entry name" value="GFO_IDH_MocA"/>
    <property type="match status" value="1"/>
</dbReference>
<reference evidence="3 4" key="1">
    <citation type="submission" date="2019-05" db="EMBL/GenBank/DDBJ databases">
        <title>Verrucobacter flavum gen. nov., sp. nov. a new member of the family Verrucomicrobiaceae.</title>
        <authorList>
            <person name="Szuroczki S."/>
            <person name="Abbaszade G."/>
            <person name="Szabo A."/>
            <person name="Felfoldi T."/>
            <person name="Schumann P."/>
            <person name="Boka K."/>
            <person name="Keki Z."/>
            <person name="Toumi M."/>
            <person name="Toth E."/>
        </authorList>
    </citation>
    <scope>NUCLEOTIDE SEQUENCE [LARGE SCALE GENOMIC DNA]</scope>
    <source>
        <strain evidence="3 4">MG-N-17</strain>
    </source>
</reference>
<evidence type="ECO:0000313" key="4">
    <source>
        <dbReference type="Proteomes" id="UP000306196"/>
    </source>
</evidence>
<gene>
    <name evidence="3" type="ORF">FEM03_00600</name>
</gene>